<comment type="pathway">
    <text evidence="5 15">Isoprenoid biosynthesis; isopentenyl diphosphate biosynthesis via DXP pathway; isopentenyl diphosphate from 1-deoxy-D-xylulose 5-phosphate: step 2/6.</text>
</comment>
<evidence type="ECO:0000256" key="7">
    <source>
        <dbReference type="ARBA" id="ARBA00009789"/>
    </source>
</evidence>
<evidence type="ECO:0000256" key="11">
    <source>
        <dbReference type="ARBA" id="ARBA00022723"/>
    </source>
</evidence>
<dbReference type="NCBIfam" id="TIGR00151">
    <property type="entry name" value="ispF"/>
    <property type="match status" value="1"/>
</dbReference>
<feature type="site" description="Transition state stabilizer" evidence="15">
    <location>
        <position position="273"/>
    </location>
</feature>
<dbReference type="UniPathway" id="UPA00056">
    <property type="reaction ID" value="UER00093"/>
</dbReference>
<comment type="subunit">
    <text evidence="8">Homotrimer.</text>
</comment>
<dbReference type="InterPro" id="IPR018294">
    <property type="entry name" value="ISPD_synthase_CS"/>
</dbReference>
<dbReference type="HAMAP" id="MF_00108">
    <property type="entry name" value="IspD"/>
    <property type="match status" value="1"/>
</dbReference>
<evidence type="ECO:0000256" key="5">
    <source>
        <dbReference type="ARBA" id="ARBA00004787"/>
    </source>
</evidence>
<feature type="binding site" evidence="15">
    <location>
        <position position="249"/>
    </location>
    <ligand>
        <name>a divalent metal cation</name>
        <dbReference type="ChEBI" id="CHEBI:60240"/>
    </ligand>
</feature>
<dbReference type="PROSITE" id="PS01295">
    <property type="entry name" value="ISPD"/>
    <property type="match status" value="1"/>
</dbReference>
<evidence type="ECO:0000256" key="13">
    <source>
        <dbReference type="ARBA" id="ARBA00023239"/>
    </source>
</evidence>
<evidence type="ECO:0000256" key="4">
    <source>
        <dbReference type="ARBA" id="ARBA00004709"/>
    </source>
</evidence>
<dbReference type="InterPro" id="IPR029044">
    <property type="entry name" value="Nucleotide-diphossugar_trans"/>
</dbReference>
<dbReference type="Proteomes" id="UP000199058">
    <property type="component" value="Unassembled WGS sequence"/>
</dbReference>
<evidence type="ECO:0000256" key="8">
    <source>
        <dbReference type="ARBA" id="ARBA00011233"/>
    </source>
</evidence>
<dbReference type="InterPro" id="IPR036571">
    <property type="entry name" value="MECDP_synthase_sf"/>
</dbReference>
<comment type="cofactor">
    <cofactor evidence="3 15">
        <name>a divalent metal cation</name>
        <dbReference type="ChEBI" id="CHEBI:60240"/>
    </cofactor>
</comment>
<evidence type="ECO:0000256" key="3">
    <source>
        <dbReference type="ARBA" id="ARBA00001968"/>
    </source>
</evidence>
<protein>
    <recommendedName>
        <fullName evidence="15">Bifunctional enzyme IspD/IspF</fullName>
    </recommendedName>
    <domain>
        <recommendedName>
            <fullName evidence="15">2-C-methyl-D-erythritol 4-phosphate cytidylyltransferase</fullName>
            <ecNumber evidence="15">2.7.7.60</ecNumber>
        </recommendedName>
        <alternativeName>
            <fullName evidence="15">4-diphosphocytidyl-2C-methyl-D-erythritol synthase</fullName>
        </alternativeName>
        <alternativeName>
            <fullName evidence="15">MEP cytidylyltransferase</fullName>
            <shortName evidence="15">MCT</shortName>
        </alternativeName>
    </domain>
    <domain>
        <recommendedName>
            <fullName evidence="15">2-C-methyl-D-erythritol 2,4-cyclodiphosphate synthase</fullName>
            <shortName evidence="15">MECDP-synthase</shortName>
            <shortName evidence="15">MECPP-synthase</shortName>
            <shortName evidence="15">MECPS</shortName>
            <ecNumber evidence="15">4.6.1.12</ecNumber>
        </recommendedName>
    </domain>
</protein>
<feature type="binding site" evidence="15">
    <location>
        <position position="378"/>
    </location>
    <ligand>
        <name>4-CDP-2-C-methyl-D-erythritol 2-phosphate</name>
        <dbReference type="ChEBI" id="CHEBI:57919"/>
    </ligand>
</feature>
<comment type="pathway">
    <text evidence="4 15">Isoprenoid biosynthesis; isopentenyl diphosphate biosynthesis via DXP pathway; isopentenyl diphosphate from 1-deoxy-D-xylulose 5-phosphate: step 4/6.</text>
</comment>
<dbReference type="HAMAP" id="MF_00107">
    <property type="entry name" value="IspF"/>
    <property type="match status" value="1"/>
</dbReference>
<evidence type="ECO:0000256" key="14">
    <source>
        <dbReference type="ARBA" id="ARBA00023268"/>
    </source>
</evidence>
<dbReference type="PANTHER" id="PTHR43181:SF1">
    <property type="entry name" value="2-C-METHYL-D-ERYTHRITOL 2,4-CYCLODIPHOSPHATE SYNTHASE, CHLOROPLASTIC"/>
    <property type="match status" value="1"/>
</dbReference>
<feature type="site" description="Positions MEP for the nucleophilic attack" evidence="15">
    <location>
        <position position="219"/>
    </location>
</feature>
<comment type="similarity">
    <text evidence="15">In the C-terminal section; belongs to the IspF family.</text>
</comment>
<dbReference type="GO" id="GO:0019288">
    <property type="term" value="P:isopentenyl diphosphate biosynthetic process, methylerythritol 4-phosphate pathway"/>
    <property type="evidence" value="ECO:0007669"/>
    <property type="project" value="UniProtKB-UniRule"/>
</dbReference>
<comment type="catalytic activity">
    <reaction evidence="2 15">
        <text>2-C-methyl-D-erythritol 4-phosphate + CTP + H(+) = 4-CDP-2-C-methyl-D-erythritol + diphosphate</text>
        <dbReference type="Rhea" id="RHEA:13429"/>
        <dbReference type="ChEBI" id="CHEBI:15378"/>
        <dbReference type="ChEBI" id="CHEBI:33019"/>
        <dbReference type="ChEBI" id="CHEBI:37563"/>
        <dbReference type="ChEBI" id="CHEBI:57823"/>
        <dbReference type="ChEBI" id="CHEBI:58262"/>
        <dbReference type="EC" id="2.7.7.60"/>
    </reaction>
</comment>
<evidence type="ECO:0000256" key="6">
    <source>
        <dbReference type="ARBA" id="ARBA00008480"/>
    </source>
</evidence>
<dbReference type="GO" id="GO:0046872">
    <property type="term" value="F:metal ion binding"/>
    <property type="evidence" value="ECO:0007669"/>
    <property type="project" value="UniProtKB-KW"/>
</dbReference>
<feature type="region of interest" description="2-C-methyl-D-erythritol 4-phosphate cytidylyltransferase" evidence="15">
    <location>
        <begin position="1"/>
        <end position="241"/>
    </location>
</feature>
<dbReference type="EC" id="4.6.1.12" evidence="15"/>
<dbReference type="Pfam" id="PF01128">
    <property type="entry name" value="IspD"/>
    <property type="match status" value="1"/>
</dbReference>
<dbReference type="HAMAP" id="MF_01520">
    <property type="entry name" value="IspDF"/>
    <property type="match status" value="1"/>
</dbReference>
<feature type="binding site" evidence="15">
    <location>
        <begin position="339"/>
        <end position="345"/>
    </location>
    <ligand>
        <name>4-CDP-2-C-methyl-D-erythritol 2-phosphate</name>
        <dbReference type="ChEBI" id="CHEBI:57919"/>
    </ligand>
</feature>
<dbReference type="InterPro" id="IPR020555">
    <property type="entry name" value="MECDP_synthase_CS"/>
</dbReference>
<keyword evidence="18" id="KW-1185">Reference proteome</keyword>
<keyword evidence="12 15" id="KW-0414">Isoprene biosynthesis</keyword>
<evidence type="ECO:0000259" key="16">
    <source>
        <dbReference type="Pfam" id="PF02542"/>
    </source>
</evidence>
<evidence type="ECO:0000256" key="9">
    <source>
        <dbReference type="ARBA" id="ARBA00022679"/>
    </source>
</evidence>
<comment type="similarity">
    <text evidence="15">In the N-terminal section; belongs to the IspD/TarI cytidylyltransferase family. IspD subfamily.</text>
</comment>
<sequence>MTPSRLWCLLPAAGIGQRMQANLPKQYLPLAGKTLLEVTLEVIHQAFPQAEVVLPLHPEDHWWPEIQQRLSLAHPQLKLLTCTGGTERADSVLAGLEALSQQAQADDWVLVHDVARPCVSQKELQEFWQQLHQHPIGGLLAAPVADTMKRSNSEGQVIETVERKQLWHALTPQMFRYQVLKTALTEGLNNNLQLTDEASAVEAAGQQPLLIPGSRTNLKVTLPEDLPLAEKILSEKPTSMRIGQGFDVHKFGPGDHVILGGVKIPYEQGLIAHSDGDVLIHALCDALLGACALGDIGHHFPDDDPAYAGADSRELLRQVMQAVTEQGYQLVNADITLIAQAPKMAPHLAEMLEKLAEDLQTSIQNLNIKATTTEKLGFTGRKEGIAAQAVVLLSKP</sequence>
<accession>A0A1I1IV77</accession>
<feature type="site" description="Transition state stabilizer" evidence="15">
    <location>
        <position position="18"/>
    </location>
</feature>
<feature type="binding site" evidence="15">
    <location>
        <begin position="273"/>
        <end position="274"/>
    </location>
    <ligand>
        <name>4-CDP-2-C-methyl-D-erythritol 2-phosphate</name>
        <dbReference type="ChEBI" id="CHEBI:57919"/>
    </ligand>
</feature>
<feature type="binding site" evidence="15">
    <location>
        <begin position="300"/>
        <end position="304"/>
    </location>
    <ligand>
        <name>4-CDP-2-C-methyl-D-erythritol 2-phosphate</name>
        <dbReference type="ChEBI" id="CHEBI:57919"/>
    </ligand>
</feature>
<keyword evidence="9 15" id="KW-0808">Transferase</keyword>
<dbReference type="EMBL" id="FOLH01000005">
    <property type="protein sequence ID" value="SFC37130.1"/>
    <property type="molecule type" value="Genomic_DNA"/>
</dbReference>
<comment type="similarity">
    <text evidence="7">Belongs to the IspD/TarI cytidylyltransferase family. IspD subfamily.</text>
</comment>
<reference evidence="17 18" key="1">
    <citation type="submission" date="2016-10" db="EMBL/GenBank/DDBJ databases">
        <authorList>
            <person name="de Groot N.N."/>
        </authorList>
    </citation>
    <scope>NUCLEOTIDE SEQUENCE [LARGE SCALE GENOMIC DNA]</scope>
    <source>
        <strain evidence="17 18">DSM 18438</strain>
    </source>
</reference>
<feature type="site" description="Transition state stabilizer" evidence="15">
    <location>
        <position position="25"/>
    </location>
</feature>
<dbReference type="SUPFAM" id="SSF53448">
    <property type="entry name" value="Nucleotide-diphospho-sugar transferases"/>
    <property type="match status" value="1"/>
</dbReference>
<dbReference type="NCBIfam" id="TIGR00453">
    <property type="entry name" value="ispD"/>
    <property type="match status" value="1"/>
</dbReference>
<dbReference type="PANTHER" id="PTHR43181">
    <property type="entry name" value="2-C-METHYL-D-ERYTHRITOL 2,4-CYCLODIPHOSPHATE SYNTHASE, CHLOROPLASTIC"/>
    <property type="match status" value="1"/>
</dbReference>
<dbReference type="FunFam" id="3.30.1330.50:FF:000001">
    <property type="entry name" value="2-C-methyl-D-erythritol 2,4-cyclodiphosphate synthase"/>
    <property type="match status" value="1"/>
</dbReference>
<dbReference type="Gene3D" id="3.90.550.10">
    <property type="entry name" value="Spore Coat Polysaccharide Biosynthesis Protein SpsA, Chain A"/>
    <property type="match status" value="1"/>
</dbReference>
<evidence type="ECO:0000256" key="1">
    <source>
        <dbReference type="ARBA" id="ARBA00000200"/>
    </source>
</evidence>
<evidence type="ECO:0000256" key="2">
    <source>
        <dbReference type="ARBA" id="ARBA00001282"/>
    </source>
</evidence>
<dbReference type="SUPFAM" id="SSF69765">
    <property type="entry name" value="IpsF-like"/>
    <property type="match status" value="1"/>
</dbReference>
<comment type="function">
    <text evidence="15">Bifunctional enzyme that catalyzes the formation of 4-diphosphocytidyl-2-C-methyl-D-erythritol from CTP and 2-C-methyl-D-erythritol 4-phosphate (MEP) (IspD), and catalyzes the conversion of 4-diphosphocytidyl-2-C-methyl-D-erythritol 2-phosphate (CDP-ME2P) to 2-C-methyl-D-erythritol 2,4-cyclodiphosphate (ME-CPP) with a corresponding release of cytidine 5-monophosphate (CMP) (IspF).</text>
</comment>
<feature type="region of interest" description="2-C-methyl-D-erythritol 2,4-cyclodiphosphate synthase" evidence="15">
    <location>
        <begin position="241"/>
        <end position="396"/>
    </location>
</feature>
<dbReference type="EC" id="2.7.7.60" evidence="15"/>
<dbReference type="InterPro" id="IPR003526">
    <property type="entry name" value="MECDP_synthase"/>
</dbReference>
<dbReference type="Gene3D" id="3.30.1330.50">
    <property type="entry name" value="2-C-methyl-D-erythritol 2,4-cyclodiphosphate synthase"/>
    <property type="match status" value="1"/>
</dbReference>
<proteinExistence type="inferred from homology"/>
<evidence type="ECO:0000256" key="15">
    <source>
        <dbReference type="HAMAP-Rule" id="MF_01520"/>
    </source>
</evidence>
<feature type="binding site" evidence="15">
    <location>
        <position position="247"/>
    </location>
    <ligand>
        <name>a divalent metal cation</name>
        <dbReference type="ChEBI" id="CHEBI:60240"/>
    </ligand>
</feature>
<dbReference type="GO" id="GO:0008685">
    <property type="term" value="F:2-C-methyl-D-erythritol 2,4-cyclodiphosphate synthase activity"/>
    <property type="evidence" value="ECO:0007669"/>
    <property type="project" value="UniProtKB-UniRule"/>
</dbReference>
<dbReference type="OrthoDB" id="9806837at2"/>
<dbReference type="GO" id="GO:0016114">
    <property type="term" value="P:terpenoid biosynthetic process"/>
    <property type="evidence" value="ECO:0007669"/>
    <property type="project" value="InterPro"/>
</dbReference>
<feature type="domain" description="2-C-methyl-D-erythritol 2,4-cyclodiphosphate synthase" evidence="16">
    <location>
        <begin position="240"/>
        <end position="393"/>
    </location>
</feature>
<evidence type="ECO:0000313" key="17">
    <source>
        <dbReference type="EMBL" id="SFC37130.1"/>
    </source>
</evidence>
<keyword evidence="11 15" id="KW-0479">Metal-binding</keyword>
<dbReference type="InterPro" id="IPR034683">
    <property type="entry name" value="IspD/TarI"/>
</dbReference>
<feature type="binding site" evidence="15">
    <location>
        <begin position="371"/>
        <end position="374"/>
    </location>
    <ligand>
        <name>4-CDP-2-C-methyl-D-erythritol 2-phosphate</name>
        <dbReference type="ChEBI" id="CHEBI:57919"/>
    </ligand>
</feature>
<dbReference type="CDD" id="cd00554">
    <property type="entry name" value="MECDP_synthase"/>
    <property type="match status" value="1"/>
</dbReference>
<dbReference type="InterPro" id="IPR001228">
    <property type="entry name" value="IspD"/>
</dbReference>
<feature type="binding site" evidence="15">
    <location>
        <begin position="247"/>
        <end position="249"/>
    </location>
    <ligand>
        <name>4-CDP-2-C-methyl-D-erythritol 2-phosphate</name>
        <dbReference type="ChEBI" id="CHEBI:57919"/>
    </ligand>
</feature>
<dbReference type="Pfam" id="PF02542">
    <property type="entry name" value="YgbB"/>
    <property type="match status" value="1"/>
</dbReference>
<feature type="site" description="Transition state stabilizer" evidence="15">
    <location>
        <position position="372"/>
    </location>
</feature>
<evidence type="ECO:0000256" key="12">
    <source>
        <dbReference type="ARBA" id="ARBA00023229"/>
    </source>
</evidence>
<dbReference type="PROSITE" id="PS01350">
    <property type="entry name" value="ISPF"/>
    <property type="match status" value="1"/>
</dbReference>
<dbReference type="STRING" id="1122252.SAMN05660443_2390"/>
<dbReference type="GO" id="GO:0050518">
    <property type="term" value="F:2-C-methyl-D-erythritol 4-phosphate cytidylyltransferase activity"/>
    <property type="evidence" value="ECO:0007669"/>
    <property type="project" value="UniProtKB-UniRule"/>
</dbReference>
<feature type="binding site" evidence="15">
    <location>
        <position position="281"/>
    </location>
    <ligand>
        <name>a divalent metal cation</name>
        <dbReference type="ChEBI" id="CHEBI:60240"/>
    </ligand>
</feature>
<keyword evidence="14 15" id="KW-0511">Multifunctional enzyme</keyword>
<comment type="catalytic activity">
    <reaction evidence="1 15">
        <text>4-CDP-2-C-methyl-D-erythritol 2-phosphate = 2-C-methyl-D-erythritol 2,4-cyclic diphosphate + CMP</text>
        <dbReference type="Rhea" id="RHEA:23864"/>
        <dbReference type="ChEBI" id="CHEBI:57919"/>
        <dbReference type="ChEBI" id="CHEBI:58483"/>
        <dbReference type="ChEBI" id="CHEBI:60377"/>
        <dbReference type="EC" id="4.6.1.12"/>
    </reaction>
</comment>
<dbReference type="CDD" id="cd02516">
    <property type="entry name" value="CDP-ME_synthetase"/>
    <property type="match status" value="1"/>
</dbReference>
<name>A0A1I1IV77_9GAMM</name>
<keyword evidence="10 15" id="KW-0548">Nucleotidyltransferase</keyword>
<keyword evidence="13 15" id="KW-0456">Lyase</keyword>
<comment type="similarity">
    <text evidence="6">Belongs to the IspF family.</text>
</comment>
<evidence type="ECO:0000313" key="18">
    <source>
        <dbReference type="Proteomes" id="UP000199058"/>
    </source>
</evidence>
<organism evidence="17 18">
    <name type="scientific">Marinospirillum celere</name>
    <dbReference type="NCBI Taxonomy" id="1122252"/>
    <lineage>
        <taxon>Bacteria</taxon>
        <taxon>Pseudomonadati</taxon>
        <taxon>Pseudomonadota</taxon>
        <taxon>Gammaproteobacteria</taxon>
        <taxon>Oceanospirillales</taxon>
        <taxon>Oceanospirillaceae</taxon>
        <taxon>Marinospirillum</taxon>
    </lineage>
</organism>
<gene>
    <name evidence="15" type="primary">ispDF</name>
    <name evidence="17" type="ORF">SAMN05660443_2390</name>
</gene>
<dbReference type="InterPro" id="IPR026596">
    <property type="entry name" value="IspD/F"/>
</dbReference>
<feature type="binding site" evidence="15">
    <location>
        <begin position="295"/>
        <end position="297"/>
    </location>
    <ligand>
        <name>4-CDP-2-C-methyl-D-erythritol 2-phosphate</name>
        <dbReference type="ChEBI" id="CHEBI:57919"/>
    </ligand>
</feature>
<dbReference type="AlphaFoldDB" id="A0A1I1IV77"/>
<evidence type="ECO:0000256" key="10">
    <source>
        <dbReference type="ARBA" id="ARBA00022695"/>
    </source>
</evidence>
<dbReference type="FunFam" id="3.90.550.10:FF:000003">
    <property type="entry name" value="2-C-methyl-D-erythritol 4-phosphate cytidylyltransferase"/>
    <property type="match status" value="1"/>
</dbReference>
<feature type="binding site" evidence="15">
    <location>
        <position position="381"/>
    </location>
    <ligand>
        <name>4-CDP-2-C-methyl-D-erythritol 2-phosphate</name>
        <dbReference type="ChEBI" id="CHEBI:57919"/>
    </ligand>
</feature>
<feature type="site" description="Positions MEP for the nucleophilic attack" evidence="15">
    <location>
        <position position="163"/>
    </location>
</feature>